<dbReference type="Pfam" id="PF04079">
    <property type="entry name" value="SMC_ScpB"/>
    <property type="match status" value="1"/>
</dbReference>
<name>A0A7R6SZX8_9BACT</name>
<accession>A0A7R6SZX8</accession>
<evidence type="ECO:0000256" key="1">
    <source>
        <dbReference type="ARBA" id="ARBA00022490"/>
    </source>
</evidence>
<dbReference type="PANTHER" id="PTHR34298">
    <property type="entry name" value="SEGREGATION AND CONDENSATION PROTEIN B"/>
    <property type="match status" value="1"/>
</dbReference>
<dbReference type="PIRSF" id="PIRSF019345">
    <property type="entry name" value="ScpB"/>
    <property type="match status" value="1"/>
</dbReference>
<reference evidence="5 6" key="1">
    <citation type="journal article" date="2012" name="Extremophiles">
        <title>Thermotomaculum hydrothermale gen. nov., sp. nov., a novel heterotrophic thermophile within the phylum Acidobacteria from a deep-sea hydrothermal vent chimney in the Southern Okinawa Trough.</title>
        <authorList>
            <person name="Izumi H."/>
            <person name="Nunoura T."/>
            <person name="Miyazaki M."/>
            <person name="Mino S."/>
            <person name="Toki T."/>
            <person name="Takai K."/>
            <person name="Sako Y."/>
            <person name="Sawabe T."/>
            <person name="Nakagawa S."/>
        </authorList>
    </citation>
    <scope>NUCLEOTIDE SEQUENCE [LARGE SCALE GENOMIC DNA]</scope>
    <source>
        <strain evidence="5 6">AC55</strain>
    </source>
</reference>
<dbReference type="EMBL" id="AP017470">
    <property type="protein sequence ID" value="BBB33240.1"/>
    <property type="molecule type" value="Genomic_DNA"/>
</dbReference>
<dbReference type="NCBIfam" id="TIGR00281">
    <property type="entry name" value="SMC-Scp complex subunit ScpB"/>
    <property type="match status" value="1"/>
</dbReference>
<dbReference type="SUPFAM" id="SSF46785">
    <property type="entry name" value="Winged helix' DNA-binding domain"/>
    <property type="match status" value="2"/>
</dbReference>
<evidence type="ECO:0000313" key="6">
    <source>
        <dbReference type="Proteomes" id="UP000595564"/>
    </source>
</evidence>
<dbReference type="InterPro" id="IPR036388">
    <property type="entry name" value="WH-like_DNA-bd_sf"/>
</dbReference>
<evidence type="ECO:0000256" key="2">
    <source>
        <dbReference type="ARBA" id="ARBA00022618"/>
    </source>
</evidence>
<dbReference type="Gene3D" id="1.10.10.10">
    <property type="entry name" value="Winged helix-like DNA-binding domain superfamily/Winged helix DNA-binding domain"/>
    <property type="match status" value="2"/>
</dbReference>
<proteinExistence type="predicted"/>
<dbReference type="KEGG" id="thyd:TTHT_1775"/>
<keyword evidence="6" id="KW-1185">Reference proteome</keyword>
<keyword evidence="3" id="KW-0159">Chromosome partition</keyword>
<dbReference type="InterPro" id="IPR005234">
    <property type="entry name" value="ScpB_csome_segregation"/>
</dbReference>
<evidence type="ECO:0000313" key="5">
    <source>
        <dbReference type="EMBL" id="BBB33240.1"/>
    </source>
</evidence>
<keyword evidence="1" id="KW-0963">Cytoplasm</keyword>
<evidence type="ECO:0000256" key="3">
    <source>
        <dbReference type="ARBA" id="ARBA00022829"/>
    </source>
</evidence>
<dbReference type="Proteomes" id="UP000595564">
    <property type="component" value="Chromosome"/>
</dbReference>
<dbReference type="InterPro" id="IPR036390">
    <property type="entry name" value="WH_DNA-bd_sf"/>
</dbReference>
<dbReference type="GO" id="GO:0051301">
    <property type="term" value="P:cell division"/>
    <property type="evidence" value="ECO:0007669"/>
    <property type="project" value="UniProtKB-KW"/>
</dbReference>
<dbReference type="RefSeq" id="WP_201327545.1">
    <property type="nucleotide sequence ID" value="NZ_AP017470.1"/>
</dbReference>
<gene>
    <name evidence="5" type="primary">scpB</name>
    <name evidence="5" type="ORF">TTHT_1775</name>
</gene>
<evidence type="ECO:0000256" key="4">
    <source>
        <dbReference type="ARBA" id="ARBA00023306"/>
    </source>
</evidence>
<dbReference type="PANTHER" id="PTHR34298:SF2">
    <property type="entry name" value="SEGREGATION AND CONDENSATION PROTEIN B"/>
    <property type="match status" value="1"/>
</dbReference>
<keyword evidence="4" id="KW-0131">Cell cycle</keyword>
<organism evidence="5 6">
    <name type="scientific">Thermotomaculum hydrothermale</name>
    <dbReference type="NCBI Taxonomy" id="981385"/>
    <lineage>
        <taxon>Bacteria</taxon>
        <taxon>Pseudomonadati</taxon>
        <taxon>Acidobacteriota</taxon>
        <taxon>Holophagae</taxon>
        <taxon>Thermotomaculales</taxon>
        <taxon>Thermotomaculaceae</taxon>
        <taxon>Thermotomaculum</taxon>
    </lineage>
</organism>
<protein>
    <submittedName>
        <fullName evidence="5">Segregation and condensation protein B</fullName>
    </submittedName>
</protein>
<dbReference type="AlphaFoldDB" id="A0A7R6SZX8"/>
<sequence>MNKETLKQVVEAILFSSDTPLTAKEIASFLEKDKKEVEEILEELKDDYKSKGVNLVSIAGGYQFLTNPNVYSFVAEFHKRESRQSFSRAALETLAIIAYRQPITAQEIAALRGVQSVSHILRNLLEKNLIKIAGKKDVIGKPSLYKTTRYFLETFGLNSLEDLPDLEEMGVEE</sequence>
<dbReference type="GO" id="GO:0051304">
    <property type="term" value="P:chromosome separation"/>
    <property type="evidence" value="ECO:0007669"/>
    <property type="project" value="InterPro"/>
</dbReference>
<keyword evidence="2" id="KW-0132">Cell division</keyword>